<dbReference type="Gene3D" id="2.40.170.10">
    <property type="entry name" value="Porin, LamB type"/>
    <property type="match status" value="1"/>
</dbReference>
<evidence type="ECO:0000256" key="4">
    <source>
        <dbReference type="ARBA" id="ARBA00022452"/>
    </source>
</evidence>
<dbReference type="GO" id="GO:0015774">
    <property type="term" value="P:polysaccharide transport"/>
    <property type="evidence" value="ECO:0007669"/>
    <property type="project" value="TreeGrafter"/>
</dbReference>
<dbReference type="GO" id="GO:0015288">
    <property type="term" value="F:porin activity"/>
    <property type="evidence" value="ECO:0007669"/>
    <property type="project" value="UniProtKB-KW"/>
</dbReference>
<keyword evidence="4" id="KW-1134">Transmembrane beta strand</keyword>
<evidence type="ECO:0000256" key="9">
    <source>
        <dbReference type="ARBA" id="ARBA00023237"/>
    </source>
</evidence>
<keyword evidence="8" id="KW-0472">Membrane</keyword>
<feature type="chain" id="PRO_5001760688" description="Maltoporin" evidence="10">
    <location>
        <begin position="27"/>
        <end position="481"/>
    </location>
</feature>
<keyword evidence="9" id="KW-0998">Cell outer membrane</keyword>
<feature type="signal peptide" evidence="10">
    <location>
        <begin position="1"/>
        <end position="26"/>
    </location>
</feature>
<evidence type="ECO:0000256" key="3">
    <source>
        <dbReference type="ARBA" id="ARBA00022448"/>
    </source>
</evidence>
<sequence length="481" mass="52983">MSKRFFKVVPLAAAVSAVMFTGNVLAEESTESVIQEVVSNPTDILTDGWTVNGYIRTGVRFTDKGISTHNEFGKPDYHTAGTTGHNANQVEFVIGKKTEFQNGVWSELGIRAEYGNGNSYFYSSPGSEAKNDTDEGRFEVKEAFMKLGGMDYLPEDAHVWAGRRFLNRSAGLLSGEFWKQSSGMGFGYEQSGTGIALVSVDPGEGKVKKDIEDKVGQRATMHSLDLYTYGHEGLGGSFDFDLKIMQQGSETKFKQAYGKDSATDGIGLAVTYNRDWYGFDGWSQTGLAYGEGMAANRGVNFGAWSGGFDHGLDGAGAATNKDAKTWFFTSYGVLNISDNWQMGSEVTYLYGKNIFGLSKEGETDTIHRGLVAVRPTYRVHDNFRWEWTASYAYQDAPAGWIYDEWSKGGSGPATGASGKANFYTVEMAGVFTVNADYFGRPQIKPFVTYLYKDAKEGYGWGEEFGKKKGVWQFGVEAEIWF</sequence>
<dbReference type="SUPFAM" id="SSF56935">
    <property type="entry name" value="Porins"/>
    <property type="match status" value="1"/>
</dbReference>
<dbReference type="PANTHER" id="PTHR38762:SF1">
    <property type="entry name" value="CRYPTIC OUTER MEMBRANE PORIN BGLH-RELATED"/>
    <property type="match status" value="1"/>
</dbReference>
<name>A0A081N8J4_9GAMM</name>
<evidence type="ECO:0000313" key="11">
    <source>
        <dbReference type="EMBL" id="KEQ14767.1"/>
    </source>
</evidence>
<evidence type="ECO:0000256" key="2">
    <source>
        <dbReference type="ARBA" id="ARBA00007055"/>
    </source>
</evidence>
<accession>A0A081N8J4</accession>
<gene>
    <name evidence="11" type="ORF">GZ77_10790</name>
</gene>
<keyword evidence="10" id="KW-0732">Signal</keyword>
<comment type="similarity">
    <text evidence="2">Belongs to the porin LamB (TC 1.B.3) family.</text>
</comment>
<dbReference type="RefSeq" id="WP_201772168.1">
    <property type="nucleotide sequence ID" value="NZ_JOKG01000002.1"/>
</dbReference>
<dbReference type="GO" id="GO:0009279">
    <property type="term" value="C:cell outer membrane"/>
    <property type="evidence" value="ECO:0007669"/>
    <property type="project" value="UniProtKB-SubCell"/>
</dbReference>
<keyword evidence="12" id="KW-1185">Reference proteome</keyword>
<keyword evidence="6" id="KW-0406">Ion transport</keyword>
<dbReference type="AlphaFoldDB" id="A0A081N8J4"/>
<dbReference type="Pfam" id="PF02264">
    <property type="entry name" value="LamB"/>
    <property type="match status" value="1"/>
</dbReference>
<evidence type="ECO:0000256" key="6">
    <source>
        <dbReference type="ARBA" id="ARBA00023065"/>
    </source>
</evidence>
<evidence type="ECO:0000313" key="12">
    <source>
        <dbReference type="Proteomes" id="UP000028006"/>
    </source>
</evidence>
<comment type="subcellular location">
    <subcellularLocation>
        <location evidence="1">Cell outer membrane</location>
        <topology evidence="1">Multi-pass membrane protein</topology>
    </subcellularLocation>
</comment>
<dbReference type="Proteomes" id="UP000028006">
    <property type="component" value="Unassembled WGS sequence"/>
</dbReference>
<dbReference type="GO" id="GO:0006811">
    <property type="term" value="P:monoatomic ion transport"/>
    <property type="evidence" value="ECO:0007669"/>
    <property type="project" value="UniProtKB-KW"/>
</dbReference>
<protein>
    <recommendedName>
        <fullName evidence="13">Maltoporin</fullName>
    </recommendedName>
</protein>
<dbReference type="PANTHER" id="PTHR38762">
    <property type="entry name" value="CRYPTIC OUTER MEMBRANE PORIN BGLH-RELATED"/>
    <property type="match status" value="1"/>
</dbReference>
<evidence type="ECO:0008006" key="13">
    <source>
        <dbReference type="Google" id="ProtNLM"/>
    </source>
</evidence>
<evidence type="ECO:0000256" key="8">
    <source>
        <dbReference type="ARBA" id="ARBA00023136"/>
    </source>
</evidence>
<dbReference type="InterPro" id="IPR003192">
    <property type="entry name" value="Porin_LamB"/>
</dbReference>
<proteinExistence type="inferred from homology"/>
<dbReference type="GO" id="GO:0015144">
    <property type="term" value="F:carbohydrate transmembrane transporter activity"/>
    <property type="evidence" value="ECO:0007669"/>
    <property type="project" value="TreeGrafter"/>
</dbReference>
<dbReference type="InterPro" id="IPR050286">
    <property type="entry name" value="G_neg_Bact_CarbUptk_Porin"/>
</dbReference>
<dbReference type="GO" id="GO:0046930">
    <property type="term" value="C:pore complex"/>
    <property type="evidence" value="ECO:0007669"/>
    <property type="project" value="UniProtKB-KW"/>
</dbReference>
<dbReference type="InterPro" id="IPR036998">
    <property type="entry name" value="Porin_LamB_sf"/>
</dbReference>
<comment type="caution">
    <text evidence="11">The sequence shown here is derived from an EMBL/GenBank/DDBJ whole genome shotgun (WGS) entry which is preliminary data.</text>
</comment>
<evidence type="ECO:0000256" key="1">
    <source>
        <dbReference type="ARBA" id="ARBA00004571"/>
    </source>
</evidence>
<dbReference type="eggNOG" id="COG4580">
    <property type="taxonomic scope" value="Bacteria"/>
</dbReference>
<keyword evidence="7" id="KW-0626">Porin</keyword>
<evidence type="ECO:0000256" key="10">
    <source>
        <dbReference type="SAM" id="SignalP"/>
    </source>
</evidence>
<reference evidence="11 12" key="1">
    <citation type="submission" date="2014-06" db="EMBL/GenBank/DDBJ databases">
        <title>Whole Genome Sequences of Three Symbiotic Endozoicomonas Bacteria.</title>
        <authorList>
            <person name="Neave M.J."/>
            <person name="Apprill A."/>
            <person name="Voolstra C.R."/>
        </authorList>
    </citation>
    <scope>NUCLEOTIDE SEQUENCE [LARGE SCALE GENOMIC DNA]</scope>
    <source>
        <strain evidence="11 12">LMG 24815</strain>
    </source>
</reference>
<evidence type="ECO:0000256" key="5">
    <source>
        <dbReference type="ARBA" id="ARBA00022692"/>
    </source>
</evidence>
<keyword evidence="3" id="KW-0813">Transport</keyword>
<evidence type="ECO:0000256" key="7">
    <source>
        <dbReference type="ARBA" id="ARBA00023114"/>
    </source>
</evidence>
<keyword evidence="5" id="KW-0812">Transmembrane</keyword>
<organism evidence="11 12">
    <name type="scientific">Endozoicomonas montiporae</name>
    <dbReference type="NCBI Taxonomy" id="1027273"/>
    <lineage>
        <taxon>Bacteria</taxon>
        <taxon>Pseudomonadati</taxon>
        <taxon>Pseudomonadota</taxon>
        <taxon>Gammaproteobacteria</taxon>
        <taxon>Oceanospirillales</taxon>
        <taxon>Endozoicomonadaceae</taxon>
        <taxon>Endozoicomonas</taxon>
    </lineage>
</organism>
<dbReference type="EMBL" id="JOKG01000002">
    <property type="protein sequence ID" value="KEQ14767.1"/>
    <property type="molecule type" value="Genomic_DNA"/>
</dbReference>